<dbReference type="InterPro" id="IPR019587">
    <property type="entry name" value="Polyketide_cyclase/dehydratase"/>
</dbReference>
<proteinExistence type="predicted"/>
<gene>
    <name evidence="1" type="ORF">EV655_10563</name>
</gene>
<evidence type="ECO:0000313" key="2">
    <source>
        <dbReference type="Proteomes" id="UP000295142"/>
    </source>
</evidence>
<comment type="caution">
    <text evidence="1">The sequence shown here is derived from an EMBL/GenBank/DDBJ whole genome shotgun (WGS) entry which is preliminary data.</text>
</comment>
<dbReference type="Proteomes" id="UP000295142">
    <property type="component" value="Unassembled WGS sequence"/>
</dbReference>
<dbReference type="InterPro" id="IPR023393">
    <property type="entry name" value="START-like_dom_sf"/>
</dbReference>
<name>A0A4R2KPG6_9RHOB</name>
<dbReference type="Pfam" id="PF10604">
    <property type="entry name" value="Polyketide_cyc2"/>
    <property type="match status" value="1"/>
</dbReference>
<reference evidence="1 2" key="1">
    <citation type="submission" date="2019-03" db="EMBL/GenBank/DDBJ databases">
        <title>Genomic Encyclopedia of Type Strains, Phase IV (KMG-IV): sequencing the most valuable type-strain genomes for metagenomic binning, comparative biology and taxonomic classification.</title>
        <authorList>
            <person name="Goeker M."/>
        </authorList>
    </citation>
    <scope>NUCLEOTIDE SEQUENCE [LARGE SCALE GENOMIC DNA]</scope>
    <source>
        <strain evidence="1 2">DSM 4868</strain>
    </source>
</reference>
<evidence type="ECO:0000313" key="1">
    <source>
        <dbReference type="EMBL" id="TCO71958.1"/>
    </source>
</evidence>
<organism evidence="1 2">
    <name type="scientific">Rhodovulum euryhalinum</name>
    <dbReference type="NCBI Taxonomy" id="35805"/>
    <lineage>
        <taxon>Bacteria</taxon>
        <taxon>Pseudomonadati</taxon>
        <taxon>Pseudomonadota</taxon>
        <taxon>Alphaproteobacteria</taxon>
        <taxon>Rhodobacterales</taxon>
        <taxon>Paracoccaceae</taxon>
        <taxon>Rhodovulum</taxon>
    </lineage>
</organism>
<dbReference type="RefSeq" id="WP_165905296.1">
    <property type="nucleotide sequence ID" value="NZ_SLWW01000005.1"/>
</dbReference>
<protein>
    <submittedName>
        <fullName evidence="1">Polyketide cyclase/dehydrase/lipid transport protein</fullName>
    </submittedName>
</protein>
<dbReference type="Gene3D" id="3.30.530.20">
    <property type="match status" value="1"/>
</dbReference>
<dbReference type="SUPFAM" id="SSF55961">
    <property type="entry name" value="Bet v1-like"/>
    <property type="match status" value="1"/>
</dbReference>
<sequence length="157" mass="17656">MKFSTREDIGLPIEEVFAVISDFDRLERAAMRRGAEITRLDSLEAPGPGMAWTARFTFRGKRRALHSELTTFLPPENLVVQSTVNDLTGVSTLDLLRLAPQRTRLAVAVDLRPQSFQARLLLQTLHLAKGRMSERFKSGVARFARELEAGTFHGTDF</sequence>
<dbReference type="EMBL" id="SLWW01000005">
    <property type="protein sequence ID" value="TCO71958.1"/>
    <property type="molecule type" value="Genomic_DNA"/>
</dbReference>
<accession>A0A4R2KPG6</accession>
<dbReference type="AlphaFoldDB" id="A0A4R2KPG6"/>
<keyword evidence="2" id="KW-1185">Reference proteome</keyword>